<proteinExistence type="predicted"/>
<reference evidence="1" key="1">
    <citation type="journal article" date="2015" name="Nature">
        <title>Complex archaea that bridge the gap between prokaryotes and eukaryotes.</title>
        <authorList>
            <person name="Spang A."/>
            <person name="Saw J.H."/>
            <person name="Jorgensen S.L."/>
            <person name="Zaremba-Niedzwiedzka K."/>
            <person name="Martijn J."/>
            <person name="Lind A.E."/>
            <person name="van Eijk R."/>
            <person name="Schleper C."/>
            <person name="Guy L."/>
            <person name="Ettema T.J."/>
        </authorList>
    </citation>
    <scope>NUCLEOTIDE SEQUENCE</scope>
</reference>
<comment type="caution">
    <text evidence="1">The sequence shown here is derived from an EMBL/GenBank/DDBJ whole genome shotgun (WGS) entry which is preliminary data.</text>
</comment>
<sequence>MENSIEKNGVWGYDFPLTNITDIKVIKEGKKNKLKALTYTARKENKKIKVKILPLIDNKEEEDMLIDDLFSKIKLLIQKYQ</sequence>
<name>A0A0F9A896_9ZZZZ</name>
<protein>
    <submittedName>
        <fullName evidence="1">Uncharacterized protein</fullName>
    </submittedName>
</protein>
<evidence type="ECO:0000313" key="1">
    <source>
        <dbReference type="EMBL" id="KKL05685.1"/>
    </source>
</evidence>
<gene>
    <name evidence="1" type="ORF">LCGC14_2603580</name>
</gene>
<accession>A0A0F9A896</accession>
<dbReference type="AlphaFoldDB" id="A0A0F9A896"/>
<organism evidence="1">
    <name type="scientific">marine sediment metagenome</name>
    <dbReference type="NCBI Taxonomy" id="412755"/>
    <lineage>
        <taxon>unclassified sequences</taxon>
        <taxon>metagenomes</taxon>
        <taxon>ecological metagenomes</taxon>
    </lineage>
</organism>
<dbReference type="EMBL" id="LAZR01044012">
    <property type="protein sequence ID" value="KKL05685.1"/>
    <property type="molecule type" value="Genomic_DNA"/>
</dbReference>